<dbReference type="RefSeq" id="WP_167953743.1">
    <property type="nucleotide sequence ID" value="NZ_JAATJE010000001.1"/>
</dbReference>
<organism evidence="1 2">
    <name type="scientific">Sphingomonas jejuensis</name>
    <dbReference type="NCBI Taxonomy" id="904715"/>
    <lineage>
        <taxon>Bacteria</taxon>
        <taxon>Pseudomonadati</taxon>
        <taxon>Pseudomonadota</taxon>
        <taxon>Alphaproteobacteria</taxon>
        <taxon>Sphingomonadales</taxon>
        <taxon>Sphingomonadaceae</taxon>
        <taxon>Sphingomonas</taxon>
    </lineage>
</organism>
<reference evidence="1 2" key="1">
    <citation type="submission" date="2020-03" db="EMBL/GenBank/DDBJ databases">
        <title>Genomic Encyclopedia of Type Strains, Phase IV (KMG-IV): sequencing the most valuable type-strain genomes for metagenomic binning, comparative biology and taxonomic classification.</title>
        <authorList>
            <person name="Goeker M."/>
        </authorList>
    </citation>
    <scope>NUCLEOTIDE SEQUENCE [LARGE SCALE GENOMIC DNA]</scope>
    <source>
        <strain evidence="1 2">DSM 27651</strain>
    </source>
</reference>
<name>A0ABX0XKX8_9SPHN</name>
<evidence type="ECO:0000313" key="1">
    <source>
        <dbReference type="EMBL" id="NJC33803.1"/>
    </source>
</evidence>
<dbReference type="InterPro" id="IPR010710">
    <property type="entry name" value="DUF1289"/>
</dbReference>
<accession>A0ABX0XKX8</accession>
<dbReference type="PANTHER" id="PTHR35175:SF2">
    <property type="entry name" value="DUF1289 DOMAIN-CONTAINING PROTEIN"/>
    <property type="match status" value="1"/>
</dbReference>
<comment type="caution">
    <text evidence="1">The sequence shown here is derived from an EMBL/GenBank/DDBJ whole genome shotgun (WGS) entry which is preliminary data.</text>
</comment>
<dbReference type="EMBL" id="JAATJE010000001">
    <property type="protein sequence ID" value="NJC33803.1"/>
    <property type="molecule type" value="Genomic_DNA"/>
</dbReference>
<dbReference type="Pfam" id="PF06945">
    <property type="entry name" value="DUF1289"/>
    <property type="match status" value="1"/>
</dbReference>
<protein>
    <recommendedName>
        <fullName evidence="3">DUF1289 domain-containing protein</fullName>
    </recommendedName>
</protein>
<dbReference type="PANTHER" id="PTHR35175">
    <property type="entry name" value="DUF1289 DOMAIN-CONTAINING PROTEIN"/>
    <property type="match status" value="1"/>
</dbReference>
<proteinExistence type="predicted"/>
<evidence type="ECO:0008006" key="3">
    <source>
        <dbReference type="Google" id="ProtNLM"/>
    </source>
</evidence>
<gene>
    <name evidence="1" type="ORF">GGR88_001277</name>
</gene>
<keyword evidence="2" id="KW-1185">Reference proteome</keyword>
<dbReference type="Proteomes" id="UP000734218">
    <property type="component" value="Unassembled WGS sequence"/>
</dbReference>
<sequence length="70" mass="8037">MSASPDRRLRTPCIGQCGLDRRGYCRGCRRTGDEIAEWPRADEARRREILARLDRRESPLGRLIARVRGG</sequence>
<evidence type="ECO:0000313" key="2">
    <source>
        <dbReference type="Proteomes" id="UP000734218"/>
    </source>
</evidence>